<gene>
    <name evidence="1" type="ORF">NVIE_019620</name>
</gene>
<reference evidence="1 2" key="1">
    <citation type="journal article" date="2014" name="Int. J. Syst. Evol. Microbiol.">
        <title>Nitrososphaera viennensis gen. nov., sp. nov., an aerobic and mesophilic, ammonia-oxidizing archaeon from soil and a member of the archaeal phylum Thaumarchaeota.</title>
        <authorList>
            <person name="Stieglmeier M."/>
            <person name="Klingl A."/>
            <person name="Alves R.J."/>
            <person name="Rittmann S.K."/>
            <person name="Melcher M."/>
            <person name="Leisch N."/>
            <person name="Schleper C."/>
        </authorList>
    </citation>
    <scope>NUCLEOTIDE SEQUENCE [LARGE SCALE GENOMIC DNA]</scope>
    <source>
        <strain evidence="1">EN76</strain>
    </source>
</reference>
<evidence type="ECO:0000313" key="1">
    <source>
        <dbReference type="EMBL" id="AIC16223.1"/>
    </source>
</evidence>
<dbReference type="EMBL" id="CP007536">
    <property type="protein sequence ID" value="AIC16223.1"/>
    <property type="molecule type" value="Genomic_DNA"/>
</dbReference>
<sequence length="35" mass="4102">MLCFFFDADRFDTVKLKRGDGSFYSSKGGWMIMMI</sequence>
<dbReference type="KEGG" id="nvn:NVIE_019620"/>
<dbReference type="AlphaFoldDB" id="A0A060HL40"/>
<dbReference type="HOGENOM" id="CLU_3362609_0_0_2"/>
<protein>
    <submittedName>
        <fullName evidence="1">Uncharacterized protein</fullName>
    </submittedName>
</protein>
<proteinExistence type="predicted"/>
<accession>A0A060HL40</accession>
<dbReference type="Proteomes" id="UP000027093">
    <property type="component" value="Chromosome"/>
</dbReference>
<evidence type="ECO:0000313" key="2">
    <source>
        <dbReference type="Proteomes" id="UP000027093"/>
    </source>
</evidence>
<organism evidence="1 2">
    <name type="scientific">Nitrososphaera viennensis EN76</name>
    <dbReference type="NCBI Taxonomy" id="926571"/>
    <lineage>
        <taxon>Archaea</taxon>
        <taxon>Nitrososphaerota</taxon>
        <taxon>Nitrososphaeria</taxon>
        <taxon>Nitrososphaerales</taxon>
        <taxon>Nitrososphaeraceae</taxon>
        <taxon>Nitrososphaera</taxon>
    </lineage>
</organism>
<keyword evidence="2" id="KW-1185">Reference proteome</keyword>
<name>A0A060HL40_9ARCH</name>